<dbReference type="GO" id="GO:0036064">
    <property type="term" value="C:ciliary basal body"/>
    <property type="evidence" value="ECO:0007669"/>
    <property type="project" value="TreeGrafter"/>
</dbReference>
<sequence length="1110" mass="126636">MSRTGRERQGDNANDDVESSSSSSSESESDGEDEGGTEVPEEAGPNQLSLIDDDVCNLLIQSAMQPEGGEGPFEEAGEDGEGDTEDLASTIPEETVTEEEKKAELTASGKPKKKKRRRKNDEVRSDEAAVTLMSLLYCVVVRRTSRRFGFKEVSEDDDWNLFWTDYSVNLERVMDMKKYQKINHFPSMSEICRKDMLARNMNRMLKLFPKEYNVFPKSCYGDFQAYTRQKKHKTYILKPESGCQGRGIWVTKNPKEIKSHEHMLCQQYISKPFLIDGFKFDLRIYTLVTSCDPLRIFVFKDGLARFATAKYIEPTNHNVNNVYMHLTNYAINKNSTDFVRDDEAGSKRRITTVNKWMRLNGYDVDKIWADIDDVIIKTLISAHPIIKHNYRTCFPNHVRGSACFEILGFDVVLDRKLKPFLLEVNHSPSFHTDAKLDKEIKEALIMDTLHLINFGAVDRRKCIEEEKRKVKERLFQKQNRKDTKPFDPQQRREELDRAQQKWMMELDRYEKAHMGNFRRIYPEEGAEKYDKYFHNSGSLYQETAACKARSMCARQQREEIMRRQEKLEAMIKKKKDYLRPESPGSTRRRRAKRLVGPPRRLTSGSRIDPFMFVTATLNYVQGRSDVATMQDVSEQLKRITKLDYSVFYSNIVTGLGKSYQSVTSLQQADSARSELLDTSKPMDIIEDEELERISALLQRDNLVRGLGIVEHVYRLLHCTPGTMGIQMKNDKYLYPHSYHTKHKRLPDLALLVGMDSPHRTKGAALPESNAKFPLWYQENSSVEKIKNKVKVAHSLRRCRDGSGSYFGNGQKVAAGDNVDHMTGDTDPGEYVSDPGPHNTDDMNTRNNPHEGRQLLSNVASKFSYNVGGTNGAYSLQKTMYHHGLVNTQARDVSQWKLQQRTAQSLGQLSERALPLRTRYSNRKQNVRTGDPASQPEPDLRHMSDLDYERSHQPTTYGRHGYESRGDSANTRKMALSNNSPKAKELGSKVTQKPMVIGHQQMVTPPLPQVHSTTVPPQYHYSFPTVTKMVPYKAAEGLSVMSAPAPVVTRQELMTSASAVAKKPVGLLTQQQSAVGMAPTVVKSQRPRAPPTNNLRLKQMEIVDNHAVVFS</sequence>
<dbReference type="AlphaFoldDB" id="A0AAD9P7H0"/>
<protein>
    <submittedName>
        <fullName evidence="7">Uncharacterized protein</fullName>
    </submittedName>
</protein>
<feature type="compositionally biased region" description="Acidic residues" evidence="6">
    <location>
        <begin position="27"/>
        <end position="41"/>
    </location>
</feature>
<evidence type="ECO:0000313" key="7">
    <source>
        <dbReference type="EMBL" id="KAK2189588.1"/>
    </source>
</evidence>
<comment type="caution">
    <text evidence="7">The sequence shown here is derived from an EMBL/GenBank/DDBJ whole genome shotgun (WGS) entry which is preliminary data.</text>
</comment>
<feature type="region of interest" description="Disordered" evidence="6">
    <location>
        <begin position="1"/>
        <end position="123"/>
    </location>
</feature>
<feature type="region of interest" description="Disordered" evidence="6">
    <location>
        <begin position="904"/>
        <end position="968"/>
    </location>
</feature>
<accession>A0AAD9P7H0</accession>
<gene>
    <name evidence="7" type="ORF">NP493_102g04072</name>
</gene>
<dbReference type="Gene3D" id="3.30.470.20">
    <property type="entry name" value="ATP-grasp fold, B domain"/>
    <property type="match status" value="1"/>
</dbReference>
<evidence type="ECO:0000256" key="3">
    <source>
        <dbReference type="ARBA" id="ARBA00022701"/>
    </source>
</evidence>
<dbReference type="GO" id="GO:0070740">
    <property type="term" value="F:tubulin-glutamic acid ligase activity"/>
    <property type="evidence" value="ECO:0007669"/>
    <property type="project" value="TreeGrafter"/>
</dbReference>
<dbReference type="FunFam" id="3.30.470.20:FF:000009">
    <property type="entry name" value="tubulin polyglutamylase TTLL5 isoform X1"/>
    <property type="match status" value="1"/>
</dbReference>
<dbReference type="PANTHER" id="PTHR12241">
    <property type="entry name" value="TUBULIN POLYGLUTAMYLASE"/>
    <property type="match status" value="1"/>
</dbReference>
<evidence type="ECO:0000256" key="2">
    <source>
        <dbReference type="ARBA" id="ARBA00022598"/>
    </source>
</evidence>
<dbReference type="EMBL" id="JAODUO010000102">
    <property type="protein sequence ID" value="KAK2189588.1"/>
    <property type="molecule type" value="Genomic_DNA"/>
</dbReference>
<evidence type="ECO:0000256" key="6">
    <source>
        <dbReference type="SAM" id="MobiDB-lite"/>
    </source>
</evidence>
<feature type="region of interest" description="Disordered" evidence="6">
    <location>
        <begin position="577"/>
        <end position="599"/>
    </location>
</feature>
<dbReference type="SUPFAM" id="SSF56059">
    <property type="entry name" value="Glutathione synthetase ATP-binding domain-like"/>
    <property type="match status" value="1"/>
</dbReference>
<name>A0AAD9P7H0_RIDPI</name>
<dbReference type="Pfam" id="PF03133">
    <property type="entry name" value="TTL"/>
    <property type="match status" value="1"/>
</dbReference>
<comment type="similarity">
    <text evidence="1">Belongs to the tubulin--tyrosine ligase family.</text>
</comment>
<dbReference type="PANTHER" id="PTHR12241:SF161">
    <property type="entry name" value="TUBULIN POLYGLUTAMYLASE TTLL6"/>
    <property type="match status" value="1"/>
</dbReference>
<keyword evidence="8" id="KW-1185">Reference proteome</keyword>
<keyword evidence="4" id="KW-0547">Nucleotide-binding</keyword>
<dbReference type="InterPro" id="IPR004344">
    <property type="entry name" value="TTL/TTLL_fam"/>
</dbReference>
<dbReference type="GO" id="GO:0000226">
    <property type="term" value="P:microtubule cytoskeleton organization"/>
    <property type="evidence" value="ECO:0007669"/>
    <property type="project" value="TreeGrafter"/>
</dbReference>
<dbReference type="GO" id="GO:0015631">
    <property type="term" value="F:tubulin binding"/>
    <property type="evidence" value="ECO:0007669"/>
    <property type="project" value="TreeGrafter"/>
</dbReference>
<feature type="compositionally biased region" description="Acidic residues" evidence="6">
    <location>
        <begin position="72"/>
        <end position="86"/>
    </location>
</feature>
<reference evidence="7" key="1">
    <citation type="journal article" date="2023" name="Mol. Biol. Evol.">
        <title>Third-Generation Sequencing Reveals the Adaptive Role of the Epigenome in Three Deep-Sea Polychaetes.</title>
        <authorList>
            <person name="Perez M."/>
            <person name="Aroh O."/>
            <person name="Sun Y."/>
            <person name="Lan Y."/>
            <person name="Juniper S.K."/>
            <person name="Young C.R."/>
            <person name="Angers B."/>
            <person name="Qian P.Y."/>
        </authorList>
    </citation>
    <scope>NUCLEOTIDE SEQUENCE</scope>
    <source>
        <strain evidence="7">R07B-5</strain>
    </source>
</reference>
<evidence type="ECO:0000256" key="4">
    <source>
        <dbReference type="ARBA" id="ARBA00022741"/>
    </source>
</evidence>
<dbReference type="GO" id="GO:0005874">
    <property type="term" value="C:microtubule"/>
    <property type="evidence" value="ECO:0007669"/>
    <property type="project" value="UniProtKB-KW"/>
</dbReference>
<evidence type="ECO:0000313" key="8">
    <source>
        <dbReference type="Proteomes" id="UP001209878"/>
    </source>
</evidence>
<feature type="compositionally biased region" description="Basic and acidic residues" evidence="6">
    <location>
        <begin position="1"/>
        <end position="10"/>
    </location>
</feature>
<dbReference type="Proteomes" id="UP001209878">
    <property type="component" value="Unassembled WGS sequence"/>
</dbReference>
<keyword evidence="5" id="KW-0067">ATP-binding</keyword>
<keyword evidence="2" id="KW-0436">Ligase</keyword>
<evidence type="ECO:0000256" key="1">
    <source>
        <dbReference type="ARBA" id="ARBA00006820"/>
    </source>
</evidence>
<dbReference type="GO" id="GO:0005524">
    <property type="term" value="F:ATP binding"/>
    <property type="evidence" value="ECO:0007669"/>
    <property type="project" value="UniProtKB-KW"/>
</dbReference>
<dbReference type="PROSITE" id="PS51221">
    <property type="entry name" value="TTL"/>
    <property type="match status" value="1"/>
</dbReference>
<feature type="compositionally biased region" description="Basic and acidic residues" evidence="6">
    <location>
        <begin position="937"/>
        <end position="951"/>
    </location>
</feature>
<organism evidence="7 8">
    <name type="scientific">Ridgeia piscesae</name>
    <name type="common">Tubeworm</name>
    <dbReference type="NCBI Taxonomy" id="27915"/>
    <lineage>
        <taxon>Eukaryota</taxon>
        <taxon>Metazoa</taxon>
        <taxon>Spiralia</taxon>
        <taxon>Lophotrochozoa</taxon>
        <taxon>Annelida</taxon>
        <taxon>Polychaeta</taxon>
        <taxon>Sedentaria</taxon>
        <taxon>Canalipalpata</taxon>
        <taxon>Sabellida</taxon>
        <taxon>Siboglinidae</taxon>
        <taxon>Ridgeia</taxon>
    </lineage>
</organism>
<keyword evidence="3" id="KW-0493">Microtubule</keyword>
<feature type="region of interest" description="Disordered" evidence="6">
    <location>
        <begin position="474"/>
        <end position="495"/>
    </location>
</feature>
<evidence type="ECO:0000256" key="5">
    <source>
        <dbReference type="ARBA" id="ARBA00022840"/>
    </source>
</evidence>
<proteinExistence type="inferred from homology"/>